<keyword evidence="4" id="KW-1185">Reference proteome</keyword>
<dbReference type="OMA" id="CKSKSPD"/>
<organism evidence="3 4">
    <name type="scientific">Brassica oleracea var. oleracea</name>
    <dbReference type="NCBI Taxonomy" id="109376"/>
    <lineage>
        <taxon>Eukaryota</taxon>
        <taxon>Viridiplantae</taxon>
        <taxon>Streptophyta</taxon>
        <taxon>Embryophyta</taxon>
        <taxon>Tracheophyta</taxon>
        <taxon>Spermatophyta</taxon>
        <taxon>Magnoliopsida</taxon>
        <taxon>eudicotyledons</taxon>
        <taxon>Gunneridae</taxon>
        <taxon>Pentapetalae</taxon>
        <taxon>rosids</taxon>
        <taxon>malvids</taxon>
        <taxon>Brassicales</taxon>
        <taxon>Brassicaceae</taxon>
        <taxon>Brassiceae</taxon>
        <taxon>Brassica</taxon>
    </lineage>
</organism>
<dbReference type="AlphaFoldDB" id="A0A0D3BDU4"/>
<dbReference type="eggNOG" id="KOG0017">
    <property type="taxonomic scope" value="Eukaryota"/>
</dbReference>
<dbReference type="InterPro" id="IPR036875">
    <property type="entry name" value="Znf_CCHC_sf"/>
</dbReference>
<dbReference type="Proteomes" id="UP000032141">
    <property type="component" value="Chromosome C3"/>
</dbReference>
<evidence type="ECO:0000313" key="3">
    <source>
        <dbReference type="EnsemblPlants" id="Bo3g089910.1"/>
    </source>
</evidence>
<reference evidence="3 4" key="1">
    <citation type="journal article" date="2014" name="Genome Biol.">
        <title>Transcriptome and methylome profiling reveals relics of genome dominance in the mesopolyploid Brassica oleracea.</title>
        <authorList>
            <person name="Parkin I.A."/>
            <person name="Koh C."/>
            <person name="Tang H."/>
            <person name="Robinson S.J."/>
            <person name="Kagale S."/>
            <person name="Clarke W.E."/>
            <person name="Town C.D."/>
            <person name="Nixon J."/>
            <person name="Krishnakumar V."/>
            <person name="Bidwell S.L."/>
            <person name="Denoeud F."/>
            <person name="Belcram H."/>
            <person name="Links M.G."/>
            <person name="Just J."/>
            <person name="Clarke C."/>
            <person name="Bender T."/>
            <person name="Huebert T."/>
            <person name="Mason A.S."/>
            <person name="Pires J.C."/>
            <person name="Barker G."/>
            <person name="Moore J."/>
            <person name="Walley P.G."/>
            <person name="Manoli S."/>
            <person name="Batley J."/>
            <person name="Edwards D."/>
            <person name="Nelson M.N."/>
            <person name="Wang X."/>
            <person name="Paterson A.H."/>
            <person name="King G."/>
            <person name="Bancroft I."/>
            <person name="Chalhoub B."/>
            <person name="Sharpe A.G."/>
        </authorList>
    </citation>
    <scope>NUCLEOTIDE SEQUENCE</scope>
    <source>
        <strain evidence="3 4">cv. TO1000</strain>
    </source>
</reference>
<dbReference type="Pfam" id="PF14223">
    <property type="entry name" value="Retrotran_gag_2"/>
    <property type="match status" value="1"/>
</dbReference>
<name>A0A0D3BDU4_BRAOL</name>
<feature type="compositionally biased region" description="Basic and acidic residues" evidence="1">
    <location>
        <begin position="111"/>
        <end position="133"/>
    </location>
</feature>
<sequence length="260" mass="29673">MIQQKTPRNKALLVRRLVKLEYKDGQSMMEHLNNFKGIVNQLNKVDLKVEDEMQALLRLSSLPESWDTLVVTLSNSAPEGNLTMDTVTDSLQNEEVRRKERGSSSYSEANIVDRRGREETRGHNISRGRDQSRGRSKSRQRVTCYFCGKLGYMKSECRFFKKDTQADNIKPDQFNQTKKHEDKTTTIVEGQSEELYLVGEYDLSSDDSSWIIDSGASFHVTPHRSFFTTYPSGGFGNVQMGNQRRRKIVGKGDVTLTSNT</sequence>
<dbReference type="SUPFAM" id="SSF57756">
    <property type="entry name" value="Retrovirus zinc finger-like domains"/>
    <property type="match status" value="1"/>
</dbReference>
<dbReference type="Pfam" id="PF22936">
    <property type="entry name" value="Pol_BBD"/>
    <property type="match status" value="1"/>
</dbReference>
<dbReference type="GO" id="GO:0003676">
    <property type="term" value="F:nucleic acid binding"/>
    <property type="evidence" value="ECO:0007669"/>
    <property type="project" value="InterPro"/>
</dbReference>
<reference evidence="3" key="2">
    <citation type="submission" date="2015-03" db="UniProtKB">
        <authorList>
            <consortium name="EnsemblPlants"/>
        </authorList>
    </citation>
    <scope>IDENTIFICATION</scope>
</reference>
<dbReference type="InterPro" id="IPR054722">
    <property type="entry name" value="PolX-like_BBD"/>
</dbReference>
<feature type="domain" description="Retrovirus-related Pol polyprotein from transposon TNT 1-94-like beta-barrel" evidence="2">
    <location>
        <begin position="210"/>
        <end position="258"/>
    </location>
</feature>
<dbReference type="PANTHER" id="PTHR47592:SF27">
    <property type="entry name" value="OS08G0421700 PROTEIN"/>
    <property type="match status" value="1"/>
</dbReference>
<evidence type="ECO:0000313" key="4">
    <source>
        <dbReference type="Proteomes" id="UP000032141"/>
    </source>
</evidence>
<feature type="region of interest" description="Disordered" evidence="1">
    <location>
        <begin position="92"/>
        <end position="136"/>
    </location>
</feature>
<dbReference type="HOGENOM" id="CLU_1070963_0_0_1"/>
<dbReference type="PANTHER" id="PTHR47592">
    <property type="entry name" value="PBF68 PROTEIN"/>
    <property type="match status" value="1"/>
</dbReference>
<dbReference type="Gramene" id="Bo3g089910.1">
    <property type="protein sequence ID" value="Bo3g089910.1"/>
    <property type="gene ID" value="Bo3g089910"/>
</dbReference>
<dbReference type="STRING" id="109376.A0A0D3BDU4"/>
<proteinExistence type="predicted"/>
<accession>A0A0D3BDU4</accession>
<dbReference type="EnsemblPlants" id="Bo3g089910.1">
    <property type="protein sequence ID" value="Bo3g089910.1"/>
    <property type="gene ID" value="Bo3g089910"/>
</dbReference>
<evidence type="ECO:0000256" key="1">
    <source>
        <dbReference type="SAM" id="MobiDB-lite"/>
    </source>
</evidence>
<evidence type="ECO:0000259" key="2">
    <source>
        <dbReference type="Pfam" id="PF22936"/>
    </source>
</evidence>
<dbReference type="GO" id="GO:0008270">
    <property type="term" value="F:zinc ion binding"/>
    <property type="evidence" value="ECO:0007669"/>
    <property type="project" value="InterPro"/>
</dbReference>
<protein>
    <recommendedName>
        <fullName evidence="2">Retrovirus-related Pol polyprotein from transposon TNT 1-94-like beta-barrel domain-containing protein</fullName>
    </recommendedName>
</protein>